<reference evidence="9 10" key="1">
    <citation type="journal article" date="2003" name="Int. J. Syst. Evol. Microbiol.">
        <title>Kocuria polaris sp. nov., an orange-pigmented psychrophilic bacterium isolated from an Antarctic cyanobacterial mat sample.</title>
        <authorList>
            <person name="Reddy G.S."/>
            <person name="Prakash J.S."/>
            <person name="Prabahar V."/>
            <person name="Matsumoto G.I."/>
            <person name="Stackebrandt E."/>
            <person name="Shivaji S."/>
        </authorList>
    </citation>
    <scope>NUCLEOTIDE SEQUENCE [LARGE SCALE GENOMIC DNA]</scope>
    <source>
        <strain evidence="9 10">CMS 76or</strain>
    </source>
</reference>
<evidence type="ECO:0000313" key="10">
    <source>
        <dbReference type="Proteomes" id="UP000030466"/>
    </source>
</evidence>
<keyword evidence="10" id="KW-1185">Reference proteome</keyword>
<dbReference type="SUPFAM" id="SSF88946">
    <property type="entry name" value="Sigma2 domain of RNA polymerase sigma factors"/>
    <property type="match status" value="1"/>
</dbReference>
<dbReference type="AlphaFoldDB" id="A0A0A6VTR9"/>
<evidence type="ECO:0000256" key="4">
    <source>
        <dbReference type="ARBA" id="ARBA00023125"/>
    </source>
</evidence>
<feature type="domain" description="RNA polymerase sigma-70 region 2" evidence="7">
    <location>
        <begin position="10"/>
        <end position="75"/>
    </location>
</feature>
<dbReference type="Proteomes" id="UP000030466">
    <property type="component" value="Unassembled WGS sequence"/>
</dbReference>
<keyword evidence="4" id="KW-0238">DNA-binding</keyword>
<dbReference type="Pfam" id="PF04542">
    <property type="entry name" value="Sigma70_r2"/>
    <property type="match status" value="1"/>
</dbReference>
<feature type="compositionally biased region" description="Basic and acidic residues" evidence="6">
    <location>
        <begin position="189"/>
        <end position="198"/>
    </location>
</feature>
<dbReference type="InterPro" id="IPR014284">
    <property type="entry name" value="RNA_pol_sigma-70_dom"/>
</dbReference>
<dbReference type="GO" id="GO:0016987">
    <property type="term" value="F:sigma factor activity"/>
    <property type="evidence" value="ECO:0007669"/>
    <property type="project" value="UniProtKB-KW"/>
</dbReference>
<gene>
    <name evidence="9" type="ORF">GY22_04205</name>
</gene>
<evidence type="ECO:0000256" key="1">
    <source>
        <dbReference type="ARBA" id="ARBA00010641"/>
    </source>
</evidence>
<accession>A0A0A6VTR9</accession>
<keyword evidence="2" id="KW-0805">Transcription regulation</keyword>
<name>A0A0A6VTR9_KOCRO</name>
<evidence type="ECO:0000259" key="7">
    <source>
        <dbReference type="Pfam" id="PF04542"/>
    </source>
</evidence>
<dbReference type="Gene3D" id="1.10.10.10">
    <property type="entry name" value="Winged helix-like DNA-binding domain superfamily/Winged helix DNA-binding domain"/>
    <property type="match status" value="1"/>
</dbReference>
<dbReference type="PANTHER" id="PTHR43133:SF8">
    <property type="entry name" value="RNA POLYMERASE SIGMA FACTOR HI_1459-RELATED"/>
    <property type="match status" value="1"/>
</dbReference>
<evidence type="ECO:0000259" key="8">
    <source>
        <dbReference type="Pfam" id="PF08281"/>
    </source>
</evidence>
<proteinExistence type="inferred from homology"/>
<dbReference type="Gene3D" id="1.10.1740.10">
    <property type="match status" value="1"/>
</dbReference>
<keyword evidence="5" id="KW-0804">Transcription</keyword>
<dbReference type="SUPFAM" id="SSF88659">
    <property type="entry name" value="Sigma3 and sigma4 domains of RNA polymerase sigma factors"/>
    <property type="match status" value="1"/>
</dbReference>
<dbReference type="OrthoDB" id="9803203at2"/>
<feature type="region of interest" description="Disordered" evidence="6">
    <location>
        <begin position="161"/>
        <end position="198"/>
    </location>
</feature>
<sequence>METKEPFETLVTRHGPVVWRVCRAVLSTSADAEDAWSETFLAALRAYPDLPATANVQAWLVTIAHRKAVDVVRARCRAAVPVATLPEPPAHRDAPHEHDSPLWAAVAALPPKQRHAVAYRYLGGLPYRQIAELLGGTPEAARRAASDGVAALRKALITTAPANGTGTRAGNHAKALPGNRAGNRTGHHTQLDRTGEDR</sequence>
<dbReference type="InterPro" id="IPR036388">
    <property type="entry name" value="WH-like_DNA-bd_sf"/>
</dbReference>
<comment type="caution">
    <text evidence="9">The sequence shown here is derived from an EMBL/GenBank/DDBJ whole genome shotgun (WGS) entry which is preliminary data.</text>
</comment>
<comment type="similarity">
    <text evidence="1">Belongs to the sigma-70 factor family. ECF subfamily.</text>
</comment>
<evidence type="ECO:0000256" key="3">
    <source>
        <dbReference type="ARBA" id="ARBA00023082"/>
    </source>
</evidence>
<dbReference type="NCBIfam" id="TIGR02937">
    <property type="entry name" value="sigma70-ECF"/>
    <property type="match status" value="1"/>
</dbReference>
<dbReference type="InterPro" id="IPR007627">
    <property type="entry name" value="RNA_pol_sigma70_r2"/>
</dbReference>
<dbReference type="InterPro" id="IPR013324">
    <property type="entry name" value="RNA_pol_sigma_r3/r4-like"/>
</dbReference>
<evidence type="ECO:0000256" key="2">
    <source>
        <dbReference type="ARBA" id="ARBA00023015"/>
    </source>
</evidence>
<evidence type="ECO:0000256" key="6">
    <source>
        <dbReference type="SAM" id="MobiDB-lite"/>
    </source>
</evidence>
<dbReference type="InterPro" id="IPR013325">
    <property type="entry name" value="RNA_pol_sigma_r2"/>
</dbReference>
<dbReference type="GO" id="GO:0003677">
    <property type="term" value="F:DNA binding"/>
    <property type="evidence" value="ECO:0007669"/>
    <property type="project" value="UniProtKB-KW"/>
</dbReference>
<protein>
    <submittedName>
        <fullName evidence="9">RNA polymerase sigma factor</fullName>
    </submittedName>
</protein>
<keyword evidence="3" id="KW-0731">Sigma factor</keyword>
<evidence type="ECO:0000313" key="9">
    <source>
        <dbReference type="EMBL" id="KHD98280.1"/>
    </source>
</evidence>
<dbReference type="Pfam" id="PF08281">
    <property type="entry name" value="Sigma70_r4_2"/>
    <property type="match status" value="1"/>
</dbReference>
<dbReference type="InterPro" id="IPR039425">
    <property type="entry name" value="RNA_pol_sigma-70-like"/>
</dbReference>
<feature type="domain" description="RNA polymerase sigma factor 70 region 4 type 2" evidence="8">
    <location>
        <begin position="102"/>
        <end position="151"/>
    </location>
</feature>
<dbReference type="GO" id="GO:0006352">
    <property type="term" value="P:DNA-templated transcription initiation"/>
    <property type="evidence" value="ECO:0007669"/>
    <property type="project" value="InterPro"/>
</dbReference>
<dbReference type="PANTHER" id="PTHR43133">
    <property type="entry name" value="RNA POLYMERASE ECF-TYPE SIGMA FACTO"/>
    <property type="match status" value="1"/>
</dbReference>
<evidence type="ECO:0000256" key="5">
    <source>
        <dbReference type="ARBA" id="ARBA00023163"/>
    </source>
</evidence>
<dbReference type="InterPro" id="IPR013249">
    <property type="entry name" value="RNA_pol_sigma70_r4_t2"/>
</dbReference>
<organism evidence="9 10">
    <name type="scientific">Kocuria rosea subsp. polaris</name>
    <dbReference type="NCBI Taxonomy" id="136273"/>
    <lineage>
        <taxon>Bacteria</taxon>
        <taxon>Bacillati</taxon>
        <taxon>Actinomycetota</taxon>
        <taxon>Actinomycetes</taxon>
        <taxon>Micrococcales</taxon>
        <taxon>Micrococcaceae</taxon>
        <taxon>Kocuria</taxon>
    </lineage>
</organism>
<dbReference type="EMBL" id="JSUH01000003">
    <property type="protein sequence ID" value="KHD98280.1"/>
    <property type="molecule type" value="Genomic_DNA"/>
</dbReference>